<dbReference type="InterPro" id="IPR016195">
    <property type="entry name" value="Pol/histidinol_Pase-like"/>
</dbReference>
<dbReference type="EMBL" id="JACYFU010000005">
    <property type="protein sequence ID" value="MBD8067153.1"/>
    <property type="molecule type" value="Genomic_DNA"/>
</dbReference>
<gene>
    <name evidence="2" type="ORF">IC608_16910</name>
</gene>
<keyword evidence="3" id="KW-1185">Reference proteome</keyword>
<reference evidence="2" key="1">
    <citation type="submission" date="2020-09" db="EMBL/GenBank/DDBJ databases">
        <title>Genome seq and assembly of Devosia sp.</title>
        <authorList>
            <person name="Chhetri G."/>
        </authorList>
    </citation>
    <scope>NUCLEOTIDE SEQUENCE</scope>
    <source>
        <strain evidence="2">PTR5</strain>
    </source>
</reference>
<feature type="domain" description="Polymerase/histidinol phosphatase N-terminal" evidence="1">
    <location>
        <begin position="143"/>
        <end position="207"/>
    </location>
</feature>
<dbReference type="Gene3D" id="3.20.20.140">
    <property type="entry name" value="Metal-dependent hydrolases"/>
    <property type="match status" value="1"/>
</dbReference>
<dbReference type="InterPro" id="IPR003141">
    <property type="entry name" value="Pol/His_phosphatase_N"/>
</dbReference>
<name>A0A927FYI9_9HYPH</name>
<evidence type="ECO:0000313" key="3">
    <source>
        <dbReference type="Proteomes" id="UP000654108"/>
    </source>
</evidence>
<accession>A0A927FYI9</accession>
<dbReference type="InterPro" id="IPR052018">
    <property type="entry name" value="PHP_domain"/>
</dbReference>
<dbReference type="Proteomes" id="UP000654108">
    <property type="component" value="Unassembled WGS sequence"/>
</dbReference>
<dbReference type="GO" id="GO:0004534">
    <property type="term" value="F:5'-3' RNA exonuclease activity"/>
    <property type="evidence" value="ECO:0007669"/>
    <property type="project" value="TreeGrafter"/>
</dbReference>
<dbReference type="RefSeq" id="WP_191777940.1">
    <property type="nucleotide sequence ID" value="NZ_JACYFU010000005.1"/>
</dbReference>
<dbReference type="GO" id="GO:0035312">
    <property type="term" value="F:5'-3' DNA exonuclease activity"/>
    <property type="evidence" value="ECO:0007669"/>
    <property type="project" value="TreeGrafter"/>
</dbReference>
<evidence type="ECO:0000313" key="2">
    <source>
        <dbReference type="EMBL" id="MBD8067153.1"/>
    </source>
</evidence>
<dbReference type="PANTHER" id="PTHR42924:SF3">
    <property type="entry name" value="POLYMERASE_HISTIDINOL PHOSPHATASE N-TERMINAL DOMAIN-CONTAINING PROTEIN"/>
    <property type="match status" value="1"/>
</dbReference>
<proteinExistence type="predicted"/>
<dbReference type="PANTHER" id="PTHR42924">
    <property type="entry name" value="EXONUCLEASE"/>
    <property type="match status" value="1"/>
</dbReference>
<dbReference type="SMART" id="SM00481">
    <property type="entry name" value="POLIIIAc"/>
    <property type="match status" value="1"/>
</dbReference>
<comment type="caution">
    <text evidence="2">The sequence shown here is derived from an EMBL/GenBank/DDBJ whole genome shotgun (WGS) entry which is preliminary data.</text>
</comment>
<evidence type="ECO:0000259" key="1">
    <source>
        <dbReference type="SMART" id="SM00481"/>
    </source>
</evidence>
<dbReference type="SUPFAM" id="SSF89550">
    <property type="entry name" value="PHP domain-like"/>
    <property type="match status" value="1"/>
</dbReference>
<dbReference type="NCBIfam" id="NF038032">
    <property type="entry name" value="CehA_McbA_metalo"/>
    <property type="match status" value="1"/>
</dbReference>
<sequence length="466" mass="51114">MQMTAHVTPADQAANPYFYVPFEVPAGTTRIEVTLVYQKAPDCIIDLGAFDPRDTGYPTREGFRGWSGGARDRFFIATDDATPGYVHGEIQPGRWNVILGLYKVPEQGVDVTVTVALDGSPRALAPQPARPAPVRAGAGWYRGDLHCHTFHSDARGGPELLHAAAKQAGLDFLAVADHNTITQRRYFHPHSSPDLVFVRGMEVTTAVGHANVFGVDEWIDFRMTQPSDAHVLERLVHERRGLLSINHDKPVIPWDYDMPAADCQEVWQSTWLDWNWVSLARYQQRLAAGMRLSAIGGSDFHQPDRLLPEGPLVLARPTTVLWLPELSEDAVLAAMRAGRGYITESPDGPHLEITVGGAVMGDSVEAAGEVEVVVRRAAGDRLWLLDATGTIAELPIPSDDWSASISLEGPSLFVRAEIVADASRERLVAELKAIVGDGELPWNLTPRDVAEQPIRRALSNPIYIEA</sequence>
<dbReference type="AlphaFoldDB" id="A0A927FYI9"/>
<dbReference type="CDD" id="cd07432">
    <property type="entry name" value="PHP_HisPPase"/>
    <property type="match status" value="1"/>
</dbReference>
<organism evidence="2 3">
    <name type="scientific">Devosia oryzisoli</name>
    <dbReference type="NCBI Taxonomy" id="2774138"/>
    <lineage>
        <taxon>Bacteria</taxon>
        <taxon>Pseudomonadati</taxon>
        <taxon>Pseudomonadota</taxon>
        <taxon>Alphaproteobacteria</taxon>
        <taxon>Hyphomicrobiales</taxon>
        <taxon>Devosiaceae</taxon>
        <taxon>Devosia</taxon>
    </lineage>
</organism>
<protein>
    <submittedName>
        <fullName evidence="2">PHP domain-containing protein</fullName>
    </submittedName>
</protein>